<keyword evidence="5 12" id="KW-0812">Transmembrane</keyword>
<evidence type="ECO:0000256" key="2">
    <source>
        <dbReference type="ARBA" id="ARBA00011073"/>
    </source>
</evidence>
<dbReference type="SUPFAM" id="SSF52743">
    <property type="entry name" value="Subtilisin-like"/>
    <property type="match status" value="1"/>
</dbReference>
<feature type="compositionally biased region" description="Polar residues" evidence="11">
    <location>
        <begin position="248"/>
        <end position="257"/>
    </location>
</feature>
<dbReference type="Gene3D" id="3.40.50.200">
    <property type="entry name" value="Peptidase S8/S53 domain"/>
    <property type="match status" value="1"/>
</dbReference>
<proteinExistence type="inferred from homology"/>
<evidence type="ECO:0000256" key="5">
    <source>
        <dbReference type="ARBA" id="ARBA00022692"/>
    </source>
</evidence>
<comment type="caution">
    <text evidence="14">The sequence shown here is derived from an EMBL/GenBank/DDBJ whole genome shotgun (WGS) entry which is preliminary data.</text>
</comment>
<keyword evidence="7 10" id="KW-0720">Serine protease</keyword>
<feature type="signal peptide" evidence="13">
    <location>
        <begin position="1"/>
        <end position="25"/>
    </location>
</feature>
<dbReference type="GO" id="GO:0005886">
    <property type="term" value="C:plasma membrane"/>
    <property type="evidence" value="ECO:0007669"/>
    <property type="project" value="UniProtKB-SubCell"/>
</dbReference>
<dbReference type="GO" id="GO:0004252">
    <property type="term" value="F:serine-type endopeptidase activity"/>
    <property type="evidence" value="ECO:0007669"/>
    <property type="project" value="UniProtKB-UniRule"/>
</dbReference>
<dbReference type="AlphaFoldDB" id="A0A7I7SGB0"/>
<name>A0A7I7SGB0_9MYCO</name>
<dbReference type="Pfam" id="PF00082">
    <property type="entry name" value="Peptidase_S8"/>
    <property type="match status" value="1"/>
</dbReference>
<dbReference type="InterPro" id="IPR015500">
    <property type="entry name" value="Peptidase_S8_subtilisin-rel"/>
</dbReference>
<keyword evidence="8 12" id="KW-1133">Transmembrane helix</keyword>
<evidence type="ECO:0000256" key="1">
    <source>
        <dbReference type="ARBA" id="ARBA00004162"/>
    </source>
</evidence>
<dbReference type="RefSeq" id="WP_069391715.1">
    <property type="nucleotide sequence ID" value="NZ_AP022594.1"/>
</dbReference>
<dbReference type="NCBIfam" id="TIGR03921">
    <property type="entry name" value="T7SS_mycosin"/>
    <property type="match status" value="1"/>
</dbReference>
<evidence type="ECO:0000256" key="7">
    <source>
        <dbReference type="ARBA" id="ARBA00022825"/>
    </source>
</evidence>
<feature type="transmembrane region" description="Helical" evidence="12">
    <location>
        <begin position="434"/>
        <end position="454"/>
    </location>
</feature>
<evidence type="ECO:0000256" key="13">
    <source>
        <dbReference type="SAM" id="SignalP"/>
    </source>
</evidence>
<dbReference type="OrthoDB" id="9798386at2"/>
<feature type="chain" id="PRO_5043781059" evidence="13">
    <location>
        <begin position="26"/>
        <end position="462"/>
    </location>
</feature>
<dbReference type="InterPro" id="IPR023834">
    <property type="entry name" value="T7SS_pept_S8A_mycosin"/>
</dbReference>
<protein>
    <submittedName>
        <fullName evidence="14">Type VII secretion-associated serine protease mycosin</fullName>
    </submittedName>
</protein>
<evidence type="ECO:0000256" key="11">
    <source>
        <dbReference type="SAM" id="MobiDB-lite"/>
    </source>
</evidence>
<feature type="active site" description="Charge relay system" evidence="10">
    <location>
        <position position="131"/>
    </location>
</feature>
<dbReference type="EMBL" id="NCXO01000039">
    <property type="protein sequence ID" value="OSC31889.1"/>
    <property type="molecule type" value="Genomic_DNA"/>
</dbReference>
<dbReference type="PROSITE" id="PS00137">
    <property type="entry name" value="SUBTILASE_HIS"/>
    <property type="match status" value="1"/>
</dbReference>
<keyword evidence="4 10" id="KW-0645">Protease</keyword>
<evidence type="ECO:0000256" key="3">
    <source>
        <dbReference type="ARBA" id="ARBA00022475"/>
    </source>
</evidence>
<evidence type="ECO:0000256" key="10">
    <source>
        <dbReference type="PROSITE-ProRule" id="PRU01240"/>
    </source>
</evidence>
<dbReference type="PROSITE" id="PS51892">
    <property type="entry name" value="SUBTILASE"/>
    <property type="match status" value="1"/>
</dbReference>
<dbReference type="InterPro" id="IPR022398">
    <property type="entry name" value="Peptidase_S8_His-AS"/>
</dbReference>
<feature type="active site" description="Charge relay system" evidence="10">
    <location>
        <position position="97"/>
    </location>
</feature>
<keyword evidence="13" id="KW-0732">Signal</keyword>
<evidence type="ECO:0000256" key="12">
    <source>
        <dbReference type="SAM" id="Phobius"/>
    </source>
</evidence>
<feature type="active site" description="Charge relay system" evidence="10">
    <location>
        <position position="344"/>
    </location>
</feature>
<evidence type="ECO:0000256" key="9">
    <source>
        <dbReference type="ARBA" id="ARBA00023136"/>
    </source>
</evidence>
<dbReference type="PRINTS" id="PR00723">
    <property type="entry name" value="SUBTILISIN"/>
</dbReference>
<accession>A0A7I7SGB0</accession>
<keyword evidence="9 12" id="KW-0472">Membrane</keyword>
<comment type="similarity">
    <text evidence="2 10">Belongs to the peptidase S8 family.</text>
</comment>
<evidence type="ECO:0000256" key="8">
    <source>
        <dbReference type="ARBA" id="ARBA00022989"/>
    </source>
</evidence>
<organism evidence="14 15">
    <name type="scientific">Mycolicibacillus koreensis</name>
    <dbReference type="NCBI Taxonomy" id="1069220"/>
    <lineage>
        <taxon>Bacteria</taxon>
        <taxon>Bacillati</taxon>
        <taxon>Actinomycetota</taxon>
        <taxon>Actinomycetes</taxon>
        <taxon>Mycobacteriales</taxon>
        <taxon>Mycobacteriaceae</taxon>
        <taxon>Mycolicibacillus</taxon>
    </lineage>
</organism>
<dbReference type="GO" id="GO:0006508">
    <property type="term" value="P:proteolysis"/>
    <property type="evidence" value="ECO:0007669"/>
    <property type="project" value="UniProtKB-KW"/>
</dbReference>
<dbReference type="InterPro" id="IPR036852">
    <property type="entry name" value="Peptidase_S8/S53_dom_sf"/>
</dbReference>
<reference evidence="14 15" key="1">
    <citation type="submission" date="2017-04" db="EMBL/GenBank/DDBJ databases">
        <title>The new phylogeny of genus Mycobacterium.</title>
        <authorList>
            <person name="Tortoli E."/>
            <person name="Trovato A."/>
            <person name="Cirillo D.M."/>
        </authorList>
    </citation>
    <scope>NUCLEOTIDE SEQUENCE [LARGE SCALE GENOMIC DNA]</scope>
    <source>
        <strain evidence="14 15">KCTC 19819</strain>
    </source>
</reference>
<dbReference type="InterPro" id="IPR000209">
    <property type="entry name" value="Peptidase_S8/S53_dom"/>
</dbReference>
<gene>
    <name evidence="14" type="ORF">B8W67_15505</name>
</gene>
<evidence type="ECO:0000313" key="14">
    <source>
        <dbReference type="EMBL" id="OSC31889.1"/>
    </source>
</evidence>
<dbReference type="Proteomes" id="UP000193577">
    <property type="component" value="Unassembled WGS sequence"/>
</dbReference>
<comment type="subcellular location">
    <subcellularLocation>
        <location evidence="1">Cell membrane</location>
        <topology evidence="1">Single-pass membrane protein</topology>
    </subcellularLocation>
</comment>
<keyword evidence="6 10" id="KW-0378">Hydrolase</keyword>
<dbReference type="PANTHER" id="PTHR43806:SF11">
    <property type="entry name" value="CEREVISIN-RELATED"/>
    <property type="match status" value="1"/>
</dbReference>
<dbReference type="InterPro" id="IPR050131">
    <property type="entry name" value="Peptidase_S8_subtilisin-like"/>
</dbReference>
<dbReference type="PANTHER" id="PTHR43806">
    <property type="entry name" value="PEPTIDASE S8"/>
    <property type="match status" value="1"/>
</dbReference>
<keyword evidence="3" id="KW-1003">Cell membrane</keyword>
<evidence type="ECO:0000256" key="6">
    <source>
        <dbReference type="ARBA" id="ARBA00022801"/>
    </source>
</evidence>
<keyword evidence="15" id="KW-1185">Reference proteome</keyword>
<feature type="region of interest" description="Disordered" evidence="11">
    <location>
        <begin position="248"/>
        <end position="268"/>
    </location>
</feature>
<evidence type="ECO:0000313" key="15">
    <source>
        <dbReference type="Proteomes" id="UP000193577"/>
    </source>
</evidence>
<sequence>MTARRIGAVTTVVILLALCAPAPVADALTYPVADPAALPDDGPPGPDREMRQNGTCSFNGALPGFDPAAVPASQAMLNLPDAWKLSRGAGVRVALIDSGVTPQPRLPQLEGGGDYIDPASGDNGLVDCDGHGTAVAGIIAAAPGEDGFSGVAPEAALTSIRQTSIQWSPKAVTEGDPQQAKTAGNIATLARAVRHAADIDGVRVINISITDCIPVYKDVDQSALGAALRYAAIDKDIVVIAAAGNAGDSNCQSNPLTDPNRPDDPRNWAGADTISTPSYWQPYVLSVASLTPEGQPSNFTMAGPWIGVGAPGENIVSLGNAPGSGLINGQPSSKEPLVPINGTSFAAAYVSGVAALLRARFPELTAHQILNRITASAHNPARSPSNVVGAGVIDPVAALTWDIPDGEELPSRMPVVRVEAPKPVPPEDPWPRRIALGVGGTLALGALLAVAVIGNRRGRDRV</sequence>
<evidence type="ECO:0000256" key="4">
    <source>
        <dbReference type="ARBA" id="ARBA00022670"/>
    </source>
</evidence>